<dbReference type="AlphaFoldDB" id="A0A9W8LQU8"/>
<feature type="compositionally biased region" description="Low complexity" evidence="1">
    <location>
        <begin position="292"/>
        <end position="307"/>
    </location>
</feature>
<evidence type="ECO:0000313" key="2">
    <source>
        <dbReference type="EMBL" id="KAJ2795798.1"/>
    </source>
</evidence>
<feature type="region of interest" description="Disordered" evidence="1">
    <location>
        <begin position="375"/>
        <end position="394"/>
    </location>
</feature>
<feature type="compositionally biased region" description="Polar residues" evidence="1">
    <location>
        <begin position="278"/>
        <end position="291"/>
    </location>
</feature>
<gene>
    <name evidence="2" type="ORF">H4R20_005751</name>
</gene>
<proteinExistence type="predicted"/>
<dbReference type="OrthoDB" id="5573554at2759"/>
<dbReference type="Proteomes" id="UP001140094">
    <property type="component" value="Unassembled WGS sequence"/>
</dbReference>
<feature type="region of interest" description="Disordered" evidence="1">
    <location>
        <begin position="277"/>
        <end position="307"/>
    </location>
</feature>
<feature type="compositionally biased region" description="Polar residues" evidence="1">
    <location>
        <begin position="499"/>
        <end position="512"/>
    </location>
</feature>
<evidence type="ECO:0000256" key="1">
    <source>
        <dbReference type="SAM" id="MobiDB-lite"/>
    </source>
</evidence>
<sequence length="597" mass="64141">PMTRGETGPDTEFDYESAVRASYYGRRIYPSFDPADPRACPVKFIRQFEHAAHHNGLQLKAWARRLNSCLHGRAEDWAFGENPLEMTGTSWEVRKRQFLDWALLPAEQELRRQRLLRFYQAEADLSMDFVYTFEEAALGLRDYREDVWVRKCIANLLPPIRTGLFELWPDGLPVRFRDLRDSLYAVDWSLYEAASVPLKVVRCGAPFVYEASGQALERQSRQQGASNRMSVCSTGPRSTGVSGSNGAQHTHVYSPPPPTPSILPTRRRRTAAGTFTAMQTRGVASSPPVTASHSPSGSSDSPSHKTTSAGIQELMSTLSRIPERERAMIMAALDKIAAGADDDSTQTASSAAADAAATNAVVSPQPLKPRARLATVSLPPGLSTTASGSGVGGGTRAAAAVAAAAAAEQLVSMDVTAQLAPRSGDARSNPHMSADVTQSRQSDSSAADGSNETEARTSAAGTIRLRTRPVTSIVDARRRSSSILDDDKSPGDSAAENVPVTNQQGGSAGTASSDERPALARRLSSRKSDSALTSVTRSMLVGGVGDAGSGLRRSRGDSVGDALQSPEFTVLHPELSRSKNPHSRRERFANALLRLLR</sequence>
<reference evidence="2" key="1">
    <citation type="submission" date="2022-07" db="EMBL/GenBank/DDBJ databases">
        <title>Phylogenomic reconstructions and comparative analyses of Kickxellomycotina fungi.</title>
        <authorList>
            <person name="Reynolds N.K."/>
            <person name="Stajich J.E."/>
            <person name="Barry K."/>
            <person name="Grigoriev I.V."/>
            <person name="Crous P."/>
            <person name="Smith M.E."/>
        </authorList>
    </citation>
    <scope>NUCLEOTIDE SEQUENCE</scope>
    <source>
        <strain evidence="2">NRRL 1565</strain>
    </source>
</reference>
<evidence type="ECO:0000313" key="3">
    <source>
        <dbReference type="Proteomes" id="UP001140094"/>
    </source>
</evidence>
<accession>A0A9W8LQU8</accession>
<feature type="compositionally biased region" description="Polar residues" evidence="1">
    <location>
        <begin position="435"/>
        <end position="452"/>
    </location>
</feature>
<keyword evidence="3" id="KW-1185">Reference proteome</keyword>
<feature type="region of interest" description="Disordered" evidence="1">
    <location>
        <begin position="421"/>
        <end position="565"/>
    </location>
</feature>
<dbReference type="EMBL" id="JANBUO010002081">
    <property type="protein sequence ID" value="KAJ2795798.1"/>
    <property type="molecule type" value="Genomic_DNA"/>
</dbReference>
<feature type="non-terminal residue" evidence="2">
    <location>
        <position position="1"/>
    </location>
</feature>
<organism evidence="2 3">
    <name type="scientific">Coemansia guatemalensis</name>
    <dbReference type="NCBI Taxonomy" id="2761395"/>
    <lineage>
        <taxon>Eukaryota</taxon>
        <taxon>Fungi</taxon>
        <taxon>Fungi incertae sedis</taxon>
        <taxon>Zoopagomycota</taxon>
        <taxon>Kickxellomycotina</taxon>
        <taxon>Kickxellomycetes</taxon>
        <taxon>Kickxellales</taxon>
        <taxon>Kickxellaceae</taxon>
        <taxon>Coemansia</taxon>
    </lineage>
</organism>
<name>A0A9W8LQU8_9FUNG</name>
<comment type="caution">
    <text evidence="2">The sequence shown here is derived from an EMBL/GenBank/DDBJ whole genome shotgun (WGS) entry which is preliminary data.</text>
</comment>
<feature type="region of interest" description="Disordered" evidence="1">
    <location>
        <begin position="218"/>
        <end position="265"/>
    </location>
</feature>
<protein>
    <submittedName>
        <fullName evidence="2">Uncharacterized protein</fullName>
    </submittedName>
</protein>
<feature type="compositionally biased region" description="Polar residues" evidence="1">
    <location>
        <begin position="221"/>
        <end position="248"/>
    </location>
</feature>